<keyword evidence="3" id="KW-1185">Reference proteome</keyword>
<evidence type="ECO:0000313" key="2">
    <source>
        <dbReference type="EMBL" id="KAF7314889.1"/>
    </source>
</evidence>
<reference evidence="2" key="1">
    <citation type="submission" date="2020-05" db="EMBL/GenBank/DDBJ databases">
        <title>Mycena genomes resolve the evolution of fungal bioluminescence.</title>
        <authorList>
            <person name="Tsai I.J."/>
        </authorList>
    </citation>
    <scope>NUCLEOTIDE SEQUENCE</scope>
    <source>
        <strain evidence="2">171206Taipei</strain>
    </source>
</reference>
<dbReference type="AlphaFoldDB" id="A0A8H6WJT9"/>
<evidence type="ECO:0000256" key="1">
    <source>
        <dbReference type="SAM" id="MobiDB-lite"/>
    </source>
</evidence>
<gene>
    <name evidence="2" type="ORF">MIND_00002700</name>
</gene>
<evidence type="ECO:0000313" key="3">
    <source>
        <dbReference type="Proteomes" id="UP000636479"/>
    </source>
</evidence>
<dbReference type="RefSeq" id="XP_037224912.1">
    <property type="nucleotide sequence ID" value="XM_037357002.1"/>
</dbReference>
<dbReference type="Proteomes" id="UP000636479">
    <property type="component" value="Unassembled WGS sequence"/>
</dbReference>
<organism evidence="2 3">
    <name type="scientific">Mycena indigotica</name>
    <dbReference type="NCBI Taxonomy" id="2126181"/>
    <lineage>
        <taxon>Eukaryota</taxon>
        <taxon>Fungi</taxon>
        <taxon>Dikarya</taxon>
        <taxon>Basidiomycota</taxon>
        <taxon>Agaricomycotina</taxon>
        <taxon>Agaricomycetes</taxon>
        <taxon>Agaricomycetidae</taxon>
        <taxon>Agaricales</taxon>
        <taxon>Marasmiineae</taxon>
        <taxon>Mycenaceae</taxon>
        <taxon>Mycena</taxon>
    </lineage>
</organism>
<protein>
    <submittedName>
        <fullName evidence="2">Uncharacterized protein</fullName>
    </submittedName>
</protein>
<proteinExistence type="predicted"/>
<accession>A0A8H6WJT9</accession>
<comment type="caution">
    <text evidence="2">The sequence shown here is derived from an EMBL/GenBank/DDBJ whole genome shotgun (WGS) entry which is preliminary data.</text>
</comment>
<feature type="region of interest" description="Disordered" evidence="1">
    <location>
        <begin position="17"/>
        <end position="53"/>
    </location>
</feature>
<sequence length="149" mass="16587">MLCGLWSRPLVVSGSCYASPDSRRPATSERDGCAVTRRDDEGPPQADIPETFPGKSALYRTTTARDTVPVKEEAKETVQSSVVVNEPPPACPYPYISPPPIFVQQQLVLYLFRGPATRNIHYSLIRLPPFEKDTQKKVMVVNTFVIHPC</sequence>
<dbReference type="EMBL" id="JACAZF010000001">
    <property type="protein sequence ID" value="KAF7314889.1"/>
    <property type="molecule type" value="Genomic_DNA"/>
</dbReference>
<dbReference type="GeneID" id="59339518"/>
<feature type="compositionally biased region" description="Basic and acidic residues" evidence="1">
    <location>
        <begin position="21"/>
        <end position="41"/>
    </location>
</feature>
<name>A0A8H6WJT9_9AGAR</name>